<evidence type="ECO:0000256" key="6">
    <source>
        <dbReference type="SAM" id="MobiDB-lite"/>
    </source>
</evidence>
<dbReference type="GO" id="GO:0008270">
    <property type="term" value="F:zinc ion binding"/>
    <property type="evidence" value="ECO:0007669"/>
    <property type="project" value="InterPro"/>
</dbReference>
<dbReference type="PANTHER" id="PTHR46910:SF17">
    <property type="entry name" value="SCFA-RELATED"/>
    <property type="match status" value="1"/>
</dbReference>
<protein>
    <submittedName>
        <fullName evidence="8">Fungal-specific transcription factor domain-containing protein</fullName>
    </submittedName>
</protein>
<dbReference type="PROSITE" id="PS50048">
    <property type="entry name" value="ZN2_CY6_FUNGAL_2"/>
    <property type="match status" value="1"/>
</dbReference>
<evidence type="ECO:0000313" key="8">
    <source>
        <dbReference type="EMBL" id="KAB8076590.1"/>
    </source>
</evidence>
<dbReference type="SMART" id="SM00066">
    <property type="entry name" value="GAL4"/>
    <property type="match status" value="1"/>
</dbReference>
<keyword evidence="5" id="KW-0539">Nucleus</keyword>
<keyword evidence="1" id="KW-0479">Metal-binding</keyword>
<sequence>MTSPRLANYKLRRRSIHIPTICSLIARTLLAVYEMDPSRKRQKVSSACERCRSRKLGCDRERPCQLCVRAGVTCIPRGEPVARSSPTAPSTVSVLQEQSHDKGQAVIRQNDGGTVVLSEMSIVDLSTQMFSRNDQNQNLQHDTSALPGGKKPASPFLSNSIPWRDMVGIPLPQKDVLDALITQFFDSVDWFMMVFHEGSFRQRYENLITLVHVPRVDSNFLWLVMLVLALGAHYSSFSNSLADGQLGLPLLSESLLAQIEYRFLRIIGCPNVEAVQICVLLGSFHLFNGRPTVGMGILGSGIKIAQVIGLHRESMWQGLSDVAQESRRRSWWALEVFDKYAAVAFGRPCSIDDSDCNIGLVTDVGEISPRQGPLLEYHRCKFTLYRIMGPFLGRQLQTNRLETVKAIHRQLASWENQLPDSLRLETYKNDDRSAPPRLLQLAALALQLTYDNLRIILHRSVAFGDVGHEADLGGGTVASENSSFSRQQLLESALRTSELHRYPHLLQACRKTHAVMHIGICLFTSGVVLCALAHLEPLSAISQKAKAGIMQIIRLQKDSVSNQHVLSVQSVKILEDLVAVVMQAEQRMILGDATLASIDKSTGQGKWVLGQNPPNSFRTQMSVGDDAPGSPTAQTSLSPLQEVFAYHTQYQDLQRGVTNLHAENTTWPDPIGLDQGLQGLPALDSSAGFSWDGNISTLAESGLADASQLWLWSDNLGYQSYAELSDILQ</sequence>
<dbReference type="Proteomes" id="UP000326565">
    <property type="component" value="Unassembled WGS sequence"/>
</dbReference>
<dbReference type="Pfam" id="PF00172">
    <property type="entry name" value="Zn_clus"/>
    <property type="match status" value="1"/>
</dbReference>
<dbReference type="GO" id="GO:0003677">
    <property type="term" value="F:DNA binding"/>
    <property type="evidence" value="ECO:0007669"/>
    <property type="project" value="UniProtKB-KW"/>
</dbReference>
<evidence type="ECO:0000256" key="5">
    <source>
        <dbReference type="ARBA" id="ARBA00023242"/>
    </source>
</evidence>
<feature type="domain" description="Zn(2)-C6 fungal-type" evidence="7">
    <location>
        <begin position="47"/>
        <end position="74"/>
    </location>
</feature>
<evidence type="ECO:0000256" key="2">
    <source>
        <dbReference type="ARBA" id="ARBA00023015"/>
    </source>
</evidence>
<dbReference type="Pfam" id="PF04082">
    <property type="entry name" value="Fungal_trans"/>
    <property type="match status" value="1"/>
</dbReference>
<organism evidence="8 9">
    <name type="scientific">Aspergillus leporis</name>
    <dbReference type="NCBI Taxonomy" id="41062"/>
    <lineage>
        <taxon>Eukaryota</taxon>
        <taxon>Fungi</taxon>
        <taxon>Dikarya</taxon>
        <taxon>Ascomycota</taxon>
        <taxon>Pezizomycotina</taxon>
        <taxon>Eurotiomycetes</taxon>
        <taxon>Eurotiomycetidae</taxon>
        <taxon>Eurotiales</taxon>
        <taxon>Aspergillaceae</taxon>
        <taxon>Aspergillus</taxon>
        <taxon>Aspergillus subgen. Circumdati</taxon>
    </lineage>
</organism>
<dbReference type="SMART" id="SM00906">
    <property type="entry name" value="Fungal_trans"/>
    <property type="match status" value="1"/>
</dbReference>
<evidence type="ECO:0000313" key="9">
    <source>
        <dbReference type="Proteomes" id="UP000326565"/>
    </source>
</evidence>
<evidence type="ECO:0000256" key="1">
    <source>
        <dbReference type="ARBA" id="ARBA00022723"/>
    </source>
</evidence>
<feature type="compositionally biased region" description="Polar residues" evidence="6">
    <location>
        <begin position="612"/>
        <end position="622"/>
    </location>
</feature>
<keyword evidence="2" id="KW-0805">Transcription regulation</keyword>
<dbReference type="PANTHER" id="PTHR46910">
    <property type="entry name" value="TRANSCRIPTION FACTOR PDR1"/>
    <property type="match status" value="1"/>
</dbReference>
<feature type="region of interest" description="Disordered" evidence="6">
    <location>
        <begin position="607"/>
        <end position="634"/>
    </location>
</feature>
<keyword evidence="3" id="KW-0238">DNA-binding</keyword>
<evidence type="ECO:0000256" key="3">
    <source>
        <dbReference type="ARBA" id="ARBA00023125"/>
    </source>
</evidence>
<proteinExistence type="predicted"/>
<dbReference type="GO" id="GO:0006351">
    <property type="term" value="P:DNA-templated transcription"/>
    <property type="evidence" value="ECO:0007669"/>
    <property type="project" value="InterPro"/>
</dbReference>
<reference evidence="8 9" key="1">
    <citation type="submission" date="2019-04" db="EMBL/GenBank/DDBJ databases">
        <title>Friends and foes A comparative genomics study of 23 Aspergillus species from section Flavi.</title>
        <authorList>
            <consortium name="DOE Joint Genome Institute"/>
            <person name="Kjaerbolling I."/>
            <person name="Vesth T."/>
            <person name="Frisvad J.C."/>
            <person name="Nybo J.L."/>
            <person name="Theobald S."/>
            <person name="Kildgaard S."/>
            <person name="Isbrandt T."/>
            <person name="Kuo A."/>
            <person name="Sato A."/>
            <person name="Lyhne E.K."/>
            <person name="Kogle M.E."/>
            <person name="Wiebenga A."/>
            <person name="Kun R.S."/>
            <person name="Lubbers R.J."/>
            <person name="Makela M.R."/>
            <person name="Barry K."/>
            <person name="Chovatia M."/>
            <person name="Clum A."/>
            <person name="Daum C."/>
            <person name="Haridas S."/>
            <person name="He G."/>
            <person name="LaButti K."/>
            <person name="Lipzen A."/>
            <person name="Mondo S."/>
            <person name="Riley R."/>
            <person name="Salamov A."/>
            <person name="Simmons B.A."/>
            <person name="Magnuson J.K."/>
            <person name="Henrissat B."/>
            <person name="Mortensen U.H."/>
            <person name="Larsen T.O."/>
            <person name="Devries R.P."/>
            <person name="Grigoriev I.V."/>
            <person name="Machida M."/>
            <person name="Baker S.E."/>
            <person name="Andersen M.R."/>
        </authorList>
    </citation>
    <scope>NUCLEOTIDE SEQUENCE [LARGE SCALE GENOMIC DNA]</scope>
    <source>
        <strain evidence="8 9">CBS 151.66</strain>
    </source>
</reference>
<dbReference type="Gene3D" id="4.10.240.10">
    <property type="entry name" value="Zn(2)-C6 fungal-type DNA-binding domain"/>
    <property type="match status" value="1"/>
</dbReference>
<keyword evidence="9" id="KW-1185">Reference proteome</keyword>
<dbReference type="InterPro" id="IPR007219">
    <property type="entry name" value="XnlR_reg_dom"/>
</dbReference>
<dbReference type="OrthoDB" id="3266505at2759"/>
<name>A0A5N5XBH0_9EURO</name>
<dbReference type="InterPro" id="IPR036864">
    <property type="entry name" value="Zn2-C6_fun-type_DNA-bd_sf"/>
</dbReference>
<dbReference type="EMBL" id="ML732179">
    <property type="protein sequence ID" value="KAB8076590.1"/>
    <property type="molecule type" value="Genomic_DNA"/>
</dbReference>
<evidence type="ECO:0000256" key="4">
    <source>
        <dbReference type="ARBA" id="ARBA00023163"/>
    </source>
</evidence>
<gene>
    <name evidence="8" type="ORF">BDV29DRAFT_84830</name>
</gene>
<dbReference type="PROSITE" id="PS00463">
    <property type="entry name" value="ZN2_CY6_FUNGAL_1"/>
    <property type="match status" value="1"/>
</dbReference>
<dbReference type="GO" id="GO:0009893">
    <property type="term" value="P:positive regulation of metabolic process"/>
    <property type="evidence" value="ECO:0007669"/>
    <property type="project" value="UniProtKB-ARBA"/>
</dbReference>
<dbReference type="SUPFAM" id="SSF57701">
    <property type="entry name" value="Zn2/Cys6 DNA-binding domain"/>
    <property type="match status" value="1"/>
</dbReference>
<dbReference type="CDD" id="cd00067">
    <property type="entry name" value="GAL4"/>
    <property type="match status" value="1"/>
</dbReference>
<evidence type="ECO:0000259" key="7">
    <source>
        <dbReference type="PROSITE" id="PS50048"/>
    </source>
</evidence>
<keyword evidence="4" id="KW-0804">Transcription</keyword>
<dbReference type="GO" id="GO:0000981">
    <property type="term" value="F:DNA-binding transcription factor activity, RNA polymerase II-specific"/>
    <property type="evidence" value="ECO:0007669"/>
    <property type="project" value="InterPro"/>
</dbReference>
<dbReference type="CDD" id="cd12148">
    <property type="entry name" value="fungal_TF_MHR"/>
    <property type="match status" value="1"/>
</dbReference>
<dbReference type="AlphaFoldDB" id="A0A5N5XBH0"/>
<accession>A0A5N5XBH0</accession>
<dbReference type="InterPro" id="IPR050987">
    <property type="entry name" value="AtrR-like"/>
</dbReference>
<dbReference type="InterPro" id="IPR001138">
    <property type="entry name" value="Zn2Cys6_DnaBD"/>
</dbReference>